<gene>
    <name evidence="1" type="ORF">GLOINDRAFT_2733</name>
</gene>
<proteinExistence type="predicted"/>
<dbReference type="AlphaFoldDB" id="U9U208"/>
<sequence>MTDDNFNFNGNQYVSLKKQQLYYVNIRGLTNSRLLARVGLQSVSNHNIDTQEVDQENVISIGNPIIRRPKGRPPGTASKNGHNLATCPMNHRKKRSNEVLN</sequence>
<dbReference type="HOGENOM" id="CLU_2442035_0_0_1"/>
<dbReference type="EMBL" id="KI282953">
    <property type="protein sequence ID" value="ESA14390.1"/>
    <property type="molecule type" value="Genomic_DNA"/>
</dbReference>
<accession>U9U208</accession>
<protein>
    <submittedName>
        <fullName evidence="1">Uncharacterized protein</fullName>
    </submittedName>
</protein>
<name>U9U208_RHIID</name>
<evidence type="ECO:0000313" key="1">
    <source>
        <dbReference type="EMBL" id="ESA14390.1"/>
    </source>
</evidence>
<reference evidence="1" key="1">
    <citation type="submission" date="2013-07" db="EMBL/GenBank/DDBJ databases">
        <title>The genome of an arbuscular mycorrhizal fungus provides insights into the evolution of the oldest plant symbiosis.</title>
        <authorList>
            <consortium name="DOE Joint Genome Institute"/>
            <person name="Tisserant E."/>
            <person name="Malbreil M."/>
            <person name="Kuo A."/>
            <person name="Kohler A."/>
            <person name="Symeonidi A."/>
            <person name="Balestrini R."/>
            <person name="Charron P."/>
            <person name="Duensing N."/>
            <person name="Frei-dit-Frey N."/>
            <person name="Gianinazzi-Pearson V."/>
            <person name="Gilbert B."/>
            <person name="Handa Y."/>
            <person name="Hijri M."/>
            <person name="Kaul R."/>
            <person name="Kawaguchi M."/>
            <person name="Krajinski F."/>
            <person name="Lammers P."/>
            <person name="Lapierre D."/>
            <person name="Masclaux F.G."/>
            <person name="Murat C."/>
            <person name="Morin E."/>
            <person name="Ndikumana S."/>
            <person name="Pagni M."/>
            <person name="Petitpierre D."/>
            <person name="Requena N."/>
            <person name="Rosikiewicz P."/>
            <person name="Riley R."/>
            <person name="Saito K."/>
            <person name="San Clemente H."/>
            <person name="Shapiro H."/>
            <person name="van Tuinen D."/>
            <person name="Becard G."/>
            <person name="Bonfante P."/>
            <person name="Paszkowski U."/>
            <person name="Shachar-Hill Y."/>
            <person name="Young J.P."/>
            <person name="Sanders I.R."/>
            <person name="Henrissat B."/>
            <person name="Rensing S.A."/>
            <person name="Grigoriev I.V."/>
            <person name="Corradi N."/>
            <person name="Roux C."/>
            <person name="Martin F."/>
        </authorList>
    </citation>
    <scope>NUCLEOTIDE SEQUENCE</scope>
    <source>
        <strain evidence="1">DAOM 197198</strain>
    </source>
</reference>
<organism evidence="1">
    <name type="scientific">Rhizophagus irregularis (strain DAOM 181602 / DAOM 197198 / MUCL 43194)</name>
    <name type="common">Arbuscular mycorrhizal fungus</name>
    <name type="synonym">Glomus intraradices</name>
    <dbReference type="NCBI Taxonomy" id="747089"/>
    <lineage>
        <taxon>Eukaryota</taxon>
        <taxon>Fungi</taxon>
        <taxon>Fungi incertae sedis</taxon>
        <taxon>Mucoromycota</taxon>
        <taxon>Glomeromycotina</taxon>
        <taxon>Glomeromycetes</taxon>
        <taxon>Glomerales</taxon>
        <taxon>Glomeraceae</taxon>
        <taxon>Rhizophagus</taxon>
    </lineage>
</organism>
<dbReference type="VEuPathDB" id="FungiDB:RhiirFUN_024582"/>